<dbReference type="PROSITE" id="PS51038">
    <property type="entry name" value="BAH"/>
    <property type="match status" value="1"/>
</dbReference>
<proteinExistence type="predicted"/>
<evidence type="ECO:0000259" key="2">
    <source>
        <dbReference type="PROSITE" id="PS51038"/>
    </source>
</evidence>
<dbReference type="EMBL" id="OV121138">
    <property type="protein sequence ID" value="CAH0561399.1"/>
    <property type="molecule type" value="Genomic_DNA"/>
</dbReference>
<dbReference type="InterPro" id="IPR043151">
    <property type="entry name" value="BAH_sf"/>
</dbReference>
<dbReference type="Pfam" id="PF01426">
    <property type="entry name" value="BAH"/>
    <property type="match status" value="1"/>
</dbReference>
<accession>A0A9P0FMG7</accession>
<evidence type="ECO:0000256" key="1">
    <source>
        <dbReference type="SAM" id="MobiDB-lite"/>
    </source>
</evidence>
<feature type="compositionally biased region" description="Acidic residues" evidence="1">
    <location>
        <begin position="416"/>
        <end position="428"/>
    </location>
</feature>
<gene>
    <name evidence="3" type="ORF">MELIAE_LOCUS10938</name>
</gene>
<feature type="region of interest" description="Disordered" evidence="1">
    <location>
        <begin position="637"/>
        <end position="701"/>
    </location>
</feature>
<feature type="region of interest" description="Disordered" evidence="1">
    <location>
        <begin position="1159"/>
        <end position="1192"/>
    </location>
</feature>
<dbReference type="GO" id="GO:0031507">
    <property type="term" value="P:heterochromatin formation"/>
    <property type="evidence" value="ECO:0007669"/>
    <property type="project" value="TreeGrafter"/>
</dbReference>
<dbReference type="Gene3D" id="2.30.30.490">
    <property type="match status" value="1"/>
</dbReference>
<dbReference type="InterPro" id="IPR053032">
    <property type="entry name" value="BAH_domain-containing"/>
</dbReference>
<feature type="compositionally biased region" description="Low complexity" evidence="1">
    <location>
        <begin position="660"/>
        <end position="674"/>
    </location>
</feature>
<feature type="compositionally biased region" description="Basic and acidic residues" evidence="1">
    <location>
        <begin position="968"/>
        <end position="982"/>
    </location>
</feature>
<dbReference type="PANTHER" id="PTHR46576:SF1">
    <property type="entry name" value="BROMO ADJACENT HOMOLOGY DOMAIN-CONTAINING 1 PROTEIN"/>
    <property type="match status" value="1"/>
</dbReference>
<feature type="compositionally biased region" description="Polar residues" evidence="1">
    <location>
        <begin position="1175"/>
        <end position="1185"/>
    </location>
</feature>
<feature type="region of interest" description="Disordered" evidence="1">
    <location>
        <begin position="520"/>
        <end position="540"/>
    </location>
</feature>
<feature type="region of interest" description="Disordered" evidence="1">
    <location>
        <begin position="1"/>
        <end position="26"/>
    </location>
</feature>
<keyword evidence="4" id="KW-1185">Reference proteome</keyword>
<feature type="compositionally biased region" description="Pro residues" evidence="1">
    <location>
        <begin position="675"/>
        <end position="691"/>
    </location>
</feature>
<feature type="region of interest" description="Disordered" evidence="1">
    <location>
        <begin position="404"/>
        <end position="428"/>
    </location>
</feature>
<dbReference type="Proteomes" id="UP001154078">
    <property type="component" value="Chromosome 7"/>
</dbReference>
<reference evidence="3" key="1">
    <citation type="submission" date="2021-12" db="EMBL/GenBank/DDBJ databases">
        <authorList>
            <person name="King R."/>
        </authorList>
    </citation>
    <scope>NUCLEOTIDE SEQUENCE</scope>
</reference>
<name>A0A9P0FMG7_BRAAE</name>
<evidence type="ECO:0000313" key="4">
    <source>
        <dbReference type="Proteomes" id="UP001154078"/>
    </source>
</evidence>
<dbReference type="OrthoDB" id="1922186at2759"/>
<dbReference type="GO" id="GO:0005677">
    <property type="term" value="C:chromatin silencing complex"/>
    <property type="evidence" value="ECO:0007669"/>
    <property type="project" value="TreeGrafter"/>
</dbReference>
<dbReference type="GO" id="GO:0003682">
    <property type="term" value="F:chromatin binding"/>
    <property type="evidence" value="ECO:0007669"/>
    <property type="project" value="InterPro"/>
</dbReference>
<feature type="domain" description="BAH" evidence="2">
    <location>
        <begin position="1350"/>
        <end position="1502"/>
    </location>
</feature>
<feature type="region of interest" description="Disordered" evidence="1">
    <location>
        <begin position="935"/>
        <end position="992"/>
    </location>
</feature>
<evidence type="ECO:0000313" key="3">
    <source>
        <dbReference type="EMBL" id="CAH0561399.1"/>
    </source>
</evidence>
<feature type="compositionally biased region" description="Low complexity" evidence="1">
    <location>
        <begin position="692"/>
        <end position="701"/>
    </location>
</feature>
<dbReference type="SMART" id="SM00439">
    <property type="entry name" value="BAH"/>
    <property type="match status" value="1"/>
</dbReference>
<dbReference type="GO" id="GO:0000976">
    <property type="term" value="F:transcription cis-regulatory region binding"/>
    <property type="evidence" value="ECO:0007669"/>
    <property type="project" value="TreeGrafter"/>
</dbReference>
<dbReference type="InterPro" id="IPR001025">
    <property type="entry name" value="BAH_dom"/>
</dbReference>
<feature type="compositionally biased region" description="Low complexity" evidence="1">
    <location>
        <begin position="530"/>
        <end position="540"/>
    </location>
</feature>
<sequence length="1503" mass="166406">MKTAPKGTAVPKAAIKKKKEAKNAEDSISETISFVIKGKLTPIKQEITPITLDKKLQRKPLSRIVKKKVFKKTKAKIKEKLCKFNKTQVKNLKQSPKKKLEAKKKVLEVKPSKNVKKVEMETKKKQAIKKVANVAPPKAKKKKQETDAELKKAEDLKTKETIEKLLKQATRVLKAPVKRVIKPPKKVDVVKKVKKIKTEVKKEESESDKEKKLVKKPKVKTNALKRALMKKKLAKLKLKKQMLEPKRHREASLNALAKVHCLYENESRFDGDFIKHDAVSVKEEFKVFKNEEFKPKKEEDVEVSTRTLRCQPGLRGFGKHWVDSTSSSEENSSSDVEVKVKVKKPKIKREVVTTEVVEKQPKEMKKVVRKKRRNQTELFMDLKDMVVRKRMASLNASAILAASYSTEKKSSNQSDDTTDSDTESEYVSTDEEILKKKCYEDDVKKEEKLIEVHTTPNKKVAVILNQDTDVTITGVYVNSTTRSTHHEGYCSIAGMQYRISATSHTQTAATAVATETLLQTSTSAGGPDNSTSDSIQSSTKSYTPLDALSNMQPPPGPGIQHGHPGVISHGPVPVAVPVVPPHAVLQHAPVGAVRHGCSSAFTSPHAAGAGYPPPPNIKVHPEEGAYMQGYYQPAGPLISVPHAHGQPPPHVAPPPPPPTVVAKTAPLSDASPAAMSPPPAPANHLAPPPAPSSNGGDSSDSDVIITSVTAAKDTIPQHPQSYRFSQYPSTPPGYAYTYPPYPYPTPPPPTPPYAHHELCYPPNPYVHHKYPPPPPPATYRRYLSSSYYPSNAVQEVYSQQPGATSSQQQVVQATPVSAAPGGFQAVPSGAAPTLIETYSGPPPPTLMETYQPPPPHYYAASAYGPAPPPSCYTHSPSRSIPYINATYQSCPCPMQSCPKNVITGPLTGDSKRSALTLTKDSMPLSPVALALPLEPSSATEAPSPARGSAGMPPPPSPAGAVYQSPAVAKEESHNNRDEAKSPEKKRKARVGKAMVRNDIRQNTMLLMCNPDVKREIESPKDKDVEVSKVTTQETKVLDLETSQDQGIDMNDNRLCTVLKEEKVVEELPPQTPEPLPPCIPTVAENVKVKNMKRKSSISSESVPEVKKPKPEFQGSYKNFIKKEPNVKITNGKRKLLTSNVKRTVKPKISVKKTIFKNAANKRLAPDKKRPVRRNPVNSRLNSKLTSKSEKSTVDETIEEVISEATKKQRTSKKVVKKEPTQSKKITKKVNSQFNKVEEDATKATKATAAKVTKDAAKISNNKEVAKATKEVATKVPKAKKVVTSKKAKAKCKEVEPAAVKIPRRSSLGHPKWSNGWKWEGEPYEGKVFINSDETIVTRTCYPAMRHTSGDILEPRDCVLLKAGPRKNDLPFVAKIAALWENAEDGEMMMSLLWYYRPEHTEHGRAPTDCTDEVFASRHKDSNSVACIDDKCYVLTFNEYCRYRKNYKRLEEGLAEPISCIPQSEPYPRLIRQPPDPLRISPEMVFFCRRVYDFRQKRIIKNPT</sequence>
<organism evidence="3 4">
    <name type="scientific">Brassicogethes aeneus</name>
    <name type="common">Rape pollen beetle</name>
    <name type="synonym">Meligethes aeneus</name>
    <dbReference type="NCBI Taxonomy" id="1431903"/>
    <lineage>
        <taxon>Eukaryota</taxon>
        <taxon>Metazoa</taxon>
        <taxon>Ecdysozoa</taxon>
        <taxon>Arthropoda</taxon>
        <taxon>Hexapoda</taxon>
        <taxon>Insecta</taxon>
        <taxon>Pterygota</taxon>
        <taxon>Neoptera</taxon>
        <taxon>Endopterygota</taxon>
        <taxon>Coleoptera</taxon>
        <taxon>Polyphaga</taxon>
        <taxon>Cucujiformia</taxon>
        <taxon>Nitidulidae</taxon>
        <taxon>Meligethinae</taxon>
        <taxon>Brassicogethes</taxon>
    </lineage>
</organism>
<protein>
    <recommendedName>
        <fullName evidence="2">BAH domain-containing protein</fullName>
    </recommendedName>
</protein>
<feature type="compositionally biased region" description="Low complexity" evidence="1">
    <location>
        <begin position="941"/>
        <end position="950"/>
    </location>
</feature>
<dbReference type="PANTHER" id="PTHR46576">
    <property type="entry name" value="BROMO ADJACENT HOMOLOGY DOMAIN-CONTAINING 1 PROTEIN"/>
    <property type="match status" value="1"/>
</dbReference>
<feature type="compositionally biased region" description="Pro residues" evidence="1">
    <location>
        <begin position="646"/>
        <end position="659"/>
    </location>
</feature>
<dbReference type="GO" id="GO:0045892">
    <property type="term" value="P:negative regulation of DNA-templated transcription"/>
    <property type="evidence" value="ECO:0007669"/>
    <property type="project" value="TreeGrafter"/>
</dbReference>